<protein>
    <submittedName>
        <fullName evidence="1">Uncharacterized protein</fullName>
    </submittedName>
</protein>
<dbReference type="AlphaFoldDB" id="A0A0E9PD92"/>
<organism evidence="1">
    <name type="scientific">Anguilla anguilla</name>
    <name type="common">European freshwater eel</name>
    <name type="synonym">Muraena anguilla</name>
    <dbReference type="NCBI Taxonomy" id="7936"/>
    <lineage>
        <taxon>Eukaryota</taxon>
        <taxon>Metazoa</taxon>
        <taxon>Chordata</taxon>
        <taxon>Craniata</taxon>
        <taxon>Vertebrata</taxon>
        <taxon>Euteleostomi</taxon>
        <taxon>Actinopterygii</taxon>
        <taxon>Neopterygii</taxon>
        <taxon>Teleostei</taxon>
        <taxon>Anguilliformes</taxon>
        <taxon>Anguillidae</taxon>
        <taxon>Anguilla</taxon>
    </lineage>
</organism>
<dbReference type="EMBL" id="GBXM01105951">
    <property type="protein sequence ID" value="JAH02626.1"/>
    <property type="molecule type" value="Transcribed_RNA"/>
</dbReference>
<accession>A0A0E9PD92</accession>
<proteinExistence type="predicted"/>
<evidence type="ECO:0000313" key="1">
    <source>
        <dbReference type="EMBL" id="JAH02626.1"/>
    </source>
</evidence>
<reference evidence="1" key="1">
    <citation type="submission" date="2014-11" db="EMBL/GenBank/DDBJ databases">
        <authorList>
            <person name="Amaro Gonzalez C."/>
        </authorList>
    </citation>
    <scope>NUCLEOTIDE SEQUENCE</scope>
</reference>
<name>A0A0E9PD92_ANGAN</name>
<sequence length="29" mass="3358">MENVLNKQFHLYSLSTSIPIQQHIPFTNG</sequence>
<reference evidence="1" key="2">
    <citation type="journal article" date="2015" name="Fish Shellfish Immunol.">
        <title>Early steps in the European eel (Anguilla anguilla)-Vibrio vulnificus interaction in the gills: Role of the RtxA13 toxin.</title>
        <authorList>
            <person name="Callol A."/>
            <person name="Pajuelo D."/>
            <person name="Ebbesson L."/>
            <person name="Teles M."/>
            <person name="MacKenzie S."/>
            <person name="Amaro C."/>
        </authorList>
    </citation>
    <scope>NUCLEOTIDE SEQUENCE</scope>
</reference>